<gene>
    <name evidence="13" type="ORF">DMAD_01368</name>
</gene>
<dbReference type="PROSITE" id="PS00134">
    <property type="entry name" value="TRYPSIN_HIS"/>
    <property type="match status" value="1"/>
</dbReference>
<evidence type="ECO:0000256" key="9">
    <source>
        <dbReference type="ARBA" id="ARBA00036320"/>
    </source>
</evidence>
<keyword evidence="8" id="KW-1015">Disulfide bond</keyword>
<dbReference type="GO" id="GO:0004252">
    <property type="term" value="F:serine-type endopeptidase activity"/>
    <property type="evidence" value="ECO:0007669"/>
    <property type="project" value="UniProtKB-EC"/>
</dbReference>
<name>A0AAU9G1I0_DROMD</name>
<dbReference type="PANTHER" id="PTHR24276:SF91">
    <property type="entry name" value="AT26814P-RELATED"/>
    <property type="match status" value="1"/>
</dbReference>
<evidence type="ECO:0000256" key="2">
    <source>
        <dbReference type="ARBA" id="ARBA00007664"/>
    </source>
</evidence>
<comment type="subcellular location">
    <subcellularLocation>
        <location evidence="1">Secreted</location>
        <location evidence="1">Extracellular space</location>
    </subcellularLocation>
</comment>
<dbReference type="InterPro" id="IPR009003">
    <property type="entry name" value="Peptidase_S1_PA"/>
</dbReference>
<protein>
    <recommendedName>
        <fullName evidence="10">trypsin</fullName>
        <ecNumber evidence="10">3.4.21.4</ecNumber>
    </recommendedName>
</protein>
<dbReference type="FunFam" id="2.40.10.10:FF:000034">
    <property type="entry name" value="Eupolytin"/>
    <property type="match status" value="1"/>
</dbReference>
<evidence type="ECO:0000313" key="14">
    <source>
        <dbReference type="Proteomes" id="UP001500889"/>
    </source>
</evidence>
<dbReference type="PROSITE" id="PS51257">
    <property type="entry name" value="PROKAR_LIPOPROTEIN"/>
    <property type="match status" value="1"/>
</dbReference>
<dbReference type="Pfam" id="PF00089">
    <property type="entry name" value="Trypsin"/>
    <property type="match status" value="1"/>
</dbReference>
<evidence type="ECO:0000256" key="3">
    <source>
        <dbReference type="ARBA" id="ARBA00022670"/>
    </source>
</evidence>
<dbReference type="SUPFAM" id="SSF50494">
    <property type="entry name" value="Trypsin-like serine proteases"/>
    <property type="match status" value="1"/>
</dbReference>
<dbReference type="EC" id="3.4.21.4" evidence="10"/>
<dbReference type="PRINTS" id="PR00722">
    <property type="entry name" value="CHYMOTRYPSIN"/>
</dbReference>
<evidence type="ECO:0000256" key="5">
    <source>
        <dbReference type="ARBA" id="ARBA00022801"/>
    </source>
</evidence>
<accession>A0AAU9G1I0</accession>
<dbReference type="EMBL" id="AP029266">
    <property type="protein sequence ID" value="BFG01671.1"/>
    <property type="molecule type" value="Genomic_DNA"/>
</dbReference>
<keyword evidence="5" id="KW-0378">Hydrolase</keyword>
<dbReference type="CDD" id="cd00190">
    <property type="entry name" value="Tryp_SPc"/>
    <property type="match status" value="1"/>
</dbReference>
<evidence type="ECO:0000313" key="13">
    <source>
        <dbReference type="EMBL" id="BFG01671.1"/>
    </source>
</evidence>
<keyword evidence="3 13" id="KW-0645">Protease</keyword>
<dbReference type="InterPro" id="IPR018114">
    <property type="entry name" value="TRYPSIN_HIS"/>
</dbReference>
<evidence type="ECO:0000256" key="7">
    <source>
        <dbReference type="ARBA" id="ARBA00023145"/>
    </source>
</evidence>
<keyword evidence="6" id="KW-0720">Serine protease</keyword>
<dbReference type="InterPro" id="IPR001254">
    <property type="entry name" value="Trypsin_dom"/>
</dbReference>
<dbReference type="Gene3D" id="2.40.10.10">
    <property type="entry name" value="Trypsin-like serine proteases"/>
    <property type="match status" value="2"/>
</dbReference>
<dbReference type="PANTHER" id="PTHR24276">
    <property type="entry name" value="POLYSERASE-RELATED"/>
    <property type="match status" value="1"/>
</dbReference>
<dbReference type="GO" id="GO:0006508">
    <property type="term" value="P:proteolysis"/>
    <property type="evidence" value="ECO:0007669"/>
    <property type="project" value="UniProtKB-KW"/>
</dbReference>
<dbReference type="InterPro" id="IPR043504">
    <property type="entry name" value="Peptidase_S1_PA_chymotrypsin"/>
</dbReference>
<dbReference type="PROSITE" id="PS50240">
    <property type="entry name" value="TRYPSIN_DOM"/>
    <property type="match status" value="1"/>
</dbReference>
<evidence type="ECO:0000256" key="6">
    <source>
        <dbReference type="ARBA" id="ARBA00022825"/>
    </source>
</evidence>
<keyword evidence="7" id="KW-0865">Zymogen</keyword>
<evidence type="ECO:0000256" key="4">
    <source>
        <dbReference type="ARBA" id="ARBA00022729"/>
    </source>
</evidence>
<keyword evidence="4 11" id="KW-0732">Signal</keyword>
<evidence type="ECO:0000256" key="8">
    <source>
        <dbReference type="ARBA" id="ARBA00023157"/>
    </source>
</evidence>
<dbReference type="Proteomes" id="UP001500889">
    <property type="component" value="Chromosome A"/>
</dbReference>
<evidence type="ECO:0000256" key="11">
    <source>
        <dbReference type="SAM" id="SignalP"/>
    </source>
</evidence>
<proteinExistence type="inferred from homology"/>
<evidence type="ECO:0000256" key="1">
    <source>
        <dbReference type="ARBA" id="ARBA00004239"/>
    </source>
</evidence>
<sequence>MSLRILAFVLLLLACLAGYCLAQDLDDGASPRIVGGTRAVAGQFPHQISLRRNDRFVCGGSILSTSYVLTAGHCVKSGNNVTPASQLSIRAGTLLLSGGGVRVNVAQVVVHPRYGNSAGHDVAVLRLASTLLFSSLINAISLASSDPPDNALVDISGWGAIFHNGPVSDQLLYAQVRNLARDTCKLKYYIRLSDTTMCLLHEAKKGACHGDSGGPATYDGSLVGVASFVLGGCGRAAPDGYERISVLRQWIVQTAKL</sequence>
<comment type="catalytic activity">
    <reaction evidence="9">
        <text>Preferential cleavage: Arg-|-Xaa, Lys-|-Xaa.</text>
        <dbReference type="EC" id="3.4.21.4"/>
    </reaction>
</comment>
<dbReference type="InterPro" id="IPR001314">
    <property type="entry name" value="Peptidase_S1A"/>
</dbReference>
<comment type="similarity">
    <text evidence="2">Belongs to the peptidase S1 family.</text>
</comment>
<feature type="signal peptide" evidence="11">
    <location>
        <begin position="1"/>
        <end position="22"/>
    </location>
</feature>
<reference evidence="13 14" key="1">
    <citation type="submission" date="2024-02" db="EMBL/GenBank/DDBJ databases">
        <title>A chromosome-level genome assembly of Drosophila madeirensis, a fruit fly species endemic to Madeira island.</title>
        <authorList>
            <person name="Tomihara K."/>
            <person name="Llopart A."/>
            <person name="Yamamoto D."/>
        </authorList>
    </citation>
    <scope>NUCLEOTIDE SEQUENCE [LARGE SCALE GENOMIC DNA]</scope>
    <source>
        <strain evidence="13 14">RF1</strain>
    </source>
</reference>
<feature type="chain" id="PRO_5043369994" description="trypsin" evidence="11">
    <location>
        <begin position="23"/>
        <end position="257"/>
    </location>
</feature>
<dbReference type="InterPro" id="IPR050430">
    <property type="entry name" value="Peptidase_S1"/>
</dbReference>
<feature type="domain" description="Peptidase S1" evidence="12">
    <location>
        <begin position="33"/>
        <end position="256"/>
    </location>
</feature>
<dbReference type="SMART" id="SM00020">
    <property type="entry name" value="Tryp_SPc"/>
    <property type="match status" value="1"/>
</dbReference>
<evidence type="ECO:0000256" key="10">
    <source>
        <dbReference type="ARBA" id="ARBA00038868"/>
    </source>
</evidence>
<dbReference type="GO" id="GO:0005576">
    <property type="term" value="C:extracellular region"/>
    <property type="evidence" value="ECO:0007669"/>
    <property type="project" value="UniProtKB-SubCell"/>
</dbReference>
<organism evidence="13 14">
    <name type="scientific">Drosophila madeirensis</name>
    <name type="common">Fruit fly</name>
    <dbReference type="NCBI Taxonomy" id="30013"/>
    <lineage>
        <taxon>Eukaryota</taxon>
        <taxon>Metazoa</taxon>
        <taxon>Ecdysozoa</taxon>
        <taxon>Arthropoda</taxon>
        <taxon>Hexapoda</taxon>
        <taxon>Insecta</taxon>
        <taxon>Pterygota</taxon>
        <taxon>Neoptera</taxon>
        <taxon>Endopterygota</taxon>
        <taxon>Diptera</taxon>
        <taxon>Brachycera</taxon>
        <taxon>Muscomorpha</taxon>
        <taxon>Ephydroidea</taxon>
        <taxon>Drosophilidae</taxon>
        <taxon>Drosophila</taxon>
        <taxon>Sophophora</taxon>
    </lineage>
</organism>
<dbReference type="AlphaFoldDB" id="A0AAU9G1I0"/>
<evidence type="ECO:0000259" key="12">
    <source>
        <dbReference type="PROSITE" id="PS50240"/>
    </source>
</evidence>
<keyword evidence="14" id="KW-1185">Reference proteome</keyword>